<proteinExistence type="predicted"/>
<accession>A0A919WGT9</accession>
<dbReference type="CDD" id="cd00118">
    <property type="entry name" value="LysM"/>
    <property type="match status" value="1"/>
</dbReference>
<dbReference type="Proteomes" id="UP000682111">
    <property type="component" value="Unassembled WGS sequence"/>
</dbReference>
<evidence type="ECO:0000313" key="3">
    <source>
        <dbReference type="Proteomes" id="UP000682111"/>
    </source>
</evidence>
<protein>
    <submittedName>
        <fullName evidence="2">Cell division suppressor protein YneA</fullName>
    </submittedName>
</protein>
<dbReference type="RefSeq" id="WP_095308327.1">
    <property type="nucleotide sequence ID" value="NZ_BORC01000002.1"/>
</dbReference>
<feature type="domain" description="LysM" evidence="1">
    <location>
        <begin position="38"/>
        <end position="88"/>
    </location>
</feature>
<sequence length="104" mass="11940">MKKLWNQYCYAILLIGLSFVLAFVLAEKTPTSIEEDYLTIKVEEGDSLWKFAETYADEHQLSPAEFIKWVKNANEIDETIYVGDSIVIPVKKDGLYIASSREDE</sequence>
<name>A0A919WGT9_9BACI</name>
<dbReference type="Pfam" id="PF01476">
    <property type="entry name" value="LysM"/>
    <property type="match status" value="1"/>
</dbReference>
<comment type="caution">
    <text evidence="2">The sequence shown here is derived from an EMBL/GenBank/DDBJ whole genome shotgun (WGS) entry which is preliminary data.</text>
</comment>
<dbReference type="InterPro" id="IPR018392">
    <property type="entry name" value="LysM"/>
</dbReference>
<dbReference type="SUPFAM" id="SSF54106">
    <property type="entry name" value="LysM domain"/>
    <property type="match status" value="1"/>
</dbReference>
<dbReference type="InterPro" id="IPR036779">
    <property type="entry name" value="LysM_dom_sf"/>
</dbReference>
<keyword evidence="2" id="KW-0131">Cell cycle</keyword>
<dbReference type="PROSITE" id="PS51782">
    <property type="entry name" value="LYSM"/>
    <property type="match status" value="1"/>
</dbReference>
<dbReference type="OrthoDB" id="2679564at2"/>
<dbReference type="EMBL" id="BORC01000002">
    <property type="protein sequence ID" value="GIN61660.1"/>
    <property type="molecule type" value="Genomic_DNA"/>
</dbReference>
<evidence type="ECO:0000313" key="2">
    <source>
        <dbReference type="EMBL" id="GIN61660.1"/>
    </source>
</evidence>
<organism evidence="2 3">
    <name type="scientific">Robertmurraya siralis</name>
    <dbReference type="NCBI Taxonomy" id="77777"/>
    <lineage>
        <taxon>Bacteria</taxon>
        <taxon>Bacillati</taxon>
        <taxon>Bacillota</taxon>
        <taxon>Bacilli</taxon>
        <taxon>Bacillales</taxon>
        <taxon>Bacillaceae</taxon>
        <taxon>Robertmurraya</taxon>
    </lineage>
</organism>
<gene>
    <name evidence="2" type="primary">yneA</name>
    <name evidence="2" type="ORF">J27TS8_16530</name>
</gene>
<keyword evidence="2" id="KW-0132">Cell division</keyword>
<dbReference type="AlphaFoldDB" id="A0A919WGT9"/>
<dbReference type="SMART" id="SM00257">
    <property type="entry name" value="LysM"/>
    <property type="match status" value="1"/>
</dbReference>
<reference evidence="2" key="1">
    <citation type="submission" date="2021-03" db="EMBL/GenBank/DDBJ databases">
        <title>Antimicrobial resistance genes in bacteria isolated from Japanese honey, and their potential for conferring macrolide and lincosamide resistance in the American foulbrood pathogen Paenibacillus larvae.</title>
        <authorList>
            <person name="Okamoto M."/>
            <person name="Kumagai M."/>
            <person name="Kanamori H."/>
            <person name="Takamatsu D."/>
        </authorList>
    </citation>
    <scope>NUCLEOTIDE SEQUENCE</scope>
    <source>
        <strain evidence="2">J27TS8</strain>
    </source>
</reference>
<keyword evidence="3" id="KW-1185">Reference proteome</keyword>
<dbReference type="GO" id="GO:0051301">
    <property type="term" value="P:cell division"/>
    <property type="evidence" value="ECO:0007669"/>
    <property type="project" value="UniProtKB-KW"/>
</dbReference>
<evidence type="ECO:0000259" key="1">
    <source>
        <dbReference type="PROSITE" id="PS51782"/>
    </source>
</evidence>
<dbReference type="Gene3D" id="3.10.350.10">
    <property type="entry name" value="LysM domain"/>
    <property type="match status" value="1"/>
</dbReference>